<organism evidence="2 3">
    <name type="scientific">Gordonia crocea</name>
    <dbReference type="NCBI Taxonomy" id="589162"/>
    <lineage>
        <taxon>Bacteria</taxon>
        <taxon>Bacillati</taxon>
        <taxon>Actinomycetota</taxon>
        <taxon>Actinomycetes</taxon>
        <taxon>Mycobacteriales</taxon>
        <taxon>Gordoniaceae</taxon>
        <taxon>Gordonia</taxon>
    </lineage>
</organism>
<feature type="transmembrane region" description="Helical" evidence="1">
    <location>
        <begin position="92"/>
        <end position="111"/>
    </location>
</feature>
<evidence type="ECO:0000313" key="2">
    <source>
        <dbReference type="EMBL" id="GED96152.1"/>
    </source>
</evidence>
<accession>A0A7M3SU28</accession>
<comment type="caution">
    <text evidence="2">The sequence shown here is derived from an EMBL/GenBank/DDBJ whole genome shotgun (WGS) entry which is preliminary data.</text>
</comment>
<keyword evidence="1" id="KW-1133">Transmembrane helix</keyword>
<keyword evidence="1" id="KW-0812">Transmembrane</keyword>
<keyword evidence="1" id="KW-0472">Membrane</keyword>
<sequence length="147" mass="15970">MTSGVRAQQTRTALQLPLLVTALVDAAMIVVFAATGRRSHDEGLSVLGIVDTAWPFLAGAAVGWSLTYVYTHIGTTDQPGSRAFRPERVVPYGIAIWFFTVAVGMALRAVLHQGTAAWFIAVATLSLCVFLLGWRTVAARLYHLVRR</sequence>
<name>A0A7M3SU28_9ACTN</name>
<keyword evidence="3" id="KW-1185">Reference proteome</keyword>
<evidence type="ECO:0000313" key="3">
    <source>
        <dbReference type="Proteomes" id="UP000444980"/>
    </source>
</evidence>
<feature type="transmembrane region" description="Helical" evidence="1">
    <location>
        <begin position="12"/>
        <end position="33"/>
    </location>
</feature>
<protein>
    <recommendedName>
        <fullName evidence="4">DUF3054 domain-containing protein</fullName>
    </recommendedName>
</protein>
<feature type="transmembrane region" description="Helical" evidence="1">
    <location>
        <begin position="53"/>
        <end position="71"/>
    </location>
</feature>
<dbReference type="EMBL" id="BJOU01000001">
    <property type="protein sequence ID" value="GED96152.1"/>
    <property type="molecule type" value="Genomic_DNA"/>
</dbReference>
<evidence type="ECO:0008006" key="4">
    <source>
        <dbReference type="Google" id="ProtNLM"/>
    </source>
</evidence>
<feature type="transmembrane region" description="Helical" evidence="1">
    <location>
        <begin position="117"/>
        <end position="137"/>
    </location>
</feature>
<dbReference type="InterPro" id="IPR021414">
    <property type="entry name" value="DUF3054"/>
</dbReference>
<reference evidence="3" key="1">
    <citation type="submission" date="2019-06" db="EMBL/GenBank/DDBJ databases">
        <title>Gordonia isolated from sludge of a wastewater treatment plant.</title>
        <authorList>
            <person name="Tamura T."/>
            <person name="Aoyama K."/>
            <person name="Kang Y."/>
            <person name="Saito S."/>
            <person name="Akiyama N."/>
            <person name="Yazawa K."/>
            <person name="Gonoi T."/>
            <person name="Mikami Y."/>
        </authorList>
    </citation>
    <scope>NUCLEOTIDE SEQUENCE [LARGE SCALE GENOMIC DNA]</scope>
    <source>
        <strain evidence="3">NBRC 107697</strain>
    </source>
</reference>
<proteinExistence type="predicted"/>
<dbReference type="AlphaFoldDB" id="A0A7M3SU28"/>
<evidence type="ECO:0000256" key="1">
    <source>
        <dbReference type="SAM" id="Phobius"/>
    </source>
</evidence>
<dbReference type="Pfam" id="PF11255">
    <property type="entry name" value="DUF3054"/>
    <property type="match status" value="1"/>
</dbReference>
<dbReference type="Proteomes" id="UP000444980">
    <property type="component" value="Unassembled WGS sequence"/>
</dbReference>
<gene>
    <name evidence="2" type="ORF">nbrc107697_01910</name>
</gene>